<comment type="subcellular location">
    <subcellularLocation>
        <location evidence="1">Secreted</location>
    </subcellularLocation>
</comment>
<sequence>MAILSDITTTPLSGLTHIDALLDTGPDWNYLTGNPANTLYYTFNTQHASATANAEITGGVQAFSASQQTYARGAMAYLSKVTGIQFVETSLATAAQVHFVNANVLDAGAAGETSWKASYTADGNGILNNYDADAIIYLDNAQYAADNADLAPAGYGYETLLHELGHMLGLKHPFEGSIRLPEQYDTTAYTLMSYTYDNYIRSEFSEFDIDALDWLYGGDGLRGSNGLNSTGGIRLTGDYGDNTINGGARPDILQGGFGNDVLTAFGGDDALVGGAGNDVLAAGAGSDLVLYGGLRSDYTITRQGSAYVVNDLLGWDGTDTLTDVERIRFADKTVSFATDALGSAAYRLYQAAFNRAPDEPGLGFWIDKLEHGWSLTSVAAGFMNSLEFASTYGSNNPANDVFVTRLYNNVLHREPEAAGFAHWMTQLANGVSKAEVLIGFSESAENQAALIGVLSKGFDYVPYTAA</sequence>
<dbReference type="InterPro" id="IPR050557">
    <property type="entry name" value="RTX_toxin/Mannuronan_C5-epim"/>
</dbReference>
<feature type="domain" description="DUF4214" evidence="3">
    <location>
        <begin position="379"/>
        <end position="448"/>
    </location>
</feature>
<dbReference type="InterPro" id="IPR001343">
    <property type="entry name" value="Hemolysn_Ca-bd"/>
</dbReference>
<dbReference type="PANTHER" id="PTHR38340:SF1">
    <property type="entry name" value="S-LAYER PROTEIN"/>
    <property type="match status" value="1"/>
</dbReference>
<evidence type="ECO:0000256" key="1">
    <source>
        <dbReference type="ARBA" id="ARBA00004613"/>
    </source>
</evidence>
<dbReference type="Gene3D" id="1.10.3130.20">
    <property type="entry name" value="Phycobilisome linker domain"/>
    <property type="match status" value="1"/>
</dbReference>
<dbReference type="Pfam" id="PF13946">
    <property type="entry name" value="DUF4214"/>
    <property type="match status" value="1"/>
</dbReference>
<dbReference type="PRINTS" id="PR00313">
    <property type="entry name" value="CABNDNGRPT"/>
</dbReference>
<dbReference type="Pfam" id="PF00353">
    <property type="entry name" value="HemolysinCabind"/>
    <property type="match status" value="1"/>
</dbReference>
<dbReference type="Proteomes" id="UP000321323">
    <property type="component" value="Chromosome"/>
</dbReference>
<reference evidence="4 5" key="1">
    <citation type="journal article" date="2019" name="Int. J. Syst. Evol. Microbiol.">
        <title>The Draft Whole-Genome Sequence of the Antibiotic Producer Empedobacter haloabium ATCC 31962 Provides Indications for Its Taxonomic Reclassification.</title>
        <authorList>
            <person name="Miess H."/>
            <person name="Arlt P."/>
            <person name="Apel A.K."/>
            <person name="Weber T."/>
            <person name="Nieselt K."/>
            <person name="Hanssen F."/>
            <person name="Czemmel S."/>
            <person name="Nahnsen S."/>
            <person name="Gross H."/>
        </authorList>
    </citation>
    <scope>NUCLEOTIDE SEQUENCE [LARGE SCALE GENOMIC DNA]</scope>
    <source>
        <strain evidence="4 5">ATCC 31962</strain>
    </source>
</reference>
<dbReference type="SUPFAM" id="SSF51120">
    <property type="entry name" value="beta-Roll"/>
    <property type="match status" value="1"/>
</dbReference>
<dbReference type="InterPro" id="IPR018511">
    <property type="entry name" value="Hemolysin-typ_Ca-bd_CS"/>
</dbReference>
<gene>
    <name evidence="4" type="ORF">E7V67_028265</name>
</gene>
<dbReference type="SUPFAM" id="SSF55486">
    <property type="entry name" value="Metalloproteases ('zincins'), catalytic domain"/>
    <property type="match status" value="1"/>
</dbReference>
<evidence type="ECO:0000256" key="2">
    <source>
        <dbReference type="ARBA" id="ARBA00022525"/>
    </source>
</evidence>
<dbReference type="Gene3D" id="3.40.390.10">
    <property type="entry name" value="Collagenase (Catalytic Domain)"/>
    <property type="match status" value="1"/>
</dbReference>
<dbReference type="EMBL" id="CP136508">
    <property type="protein sequence ID" value="WUR13531.1"/>
    <property type="molecule type" value="Genomic_DNA"/>
</dbReference>
<dbReference type="InterPro" id="IPR038255">
    <property type="entry name" value="PBS_linker_sf"/>
</dbReference>
<dbReference type="InterPro" id="IPR024079">
    <property type="entry name" value="MetalloPept_cat_dom_sf"/>
</dbReference>
<accession>A0ABZ1UN87</accession>
<protein>
    <submittedName>
        <fullName evidence="4">DUF4214 domain-containing protein</fullName>
    </submittedName>
</protein>
<organism evidence="4 5">
    <name type="scientific">[Empedobacter] haloabium</name>
    <dbReference type="NCBI Taxonomy" id="592317"/>
    <lineage>
        <taxon>Bacteria</taxon>
        <taxon>Pseudomonadati</taxon>
        <taxon>Pseudomonadota</taxon>
        <taxon>Betaproteobacteria</taxon>
        <taxon>Burkholderiales</taxon>
        <taxon>Oxalobacteraceae</taxon>
        <taxon>Telluria group</taxon>
        <taxon>Telluria group incertae sedis</taxon>
    </lineage>
</organism>
<name>A0ABZ1UN87_9BURK</name>
<dbReference type="PANTHER" id="PTHR38340">
    <property type="entry name" value="S-LAYER PROTEIN"/>
    <property type="match status" value="1"/>
</dbReference>
<keyword evidence="5" id="KW-1185">Reference proteome</keyword>
<evidence type="ECO:0000313" key="4">
    <source>
        <dbReference type="EMBL" id="WUR13531.1"/>
    </source>
</evidence>
<dbReference type="PROSITE" id="PS00330">
    <property type="entry name" value="HEMOLYSIN_CALCIUM"/>
    <property type="match status" value="1"/>
</dbReference>
<proteinExistence type="predicted"/>
<evidence type="ECO:0000313" key="5">
    <source>
        <dbReference type="Proteomes" id="UP000321323"/>
    </source>
</evidence>
<keyword evidence="2" id="KW-0964">Secreted</keyword>
<dbReference type="InterPro" id="IPR011049">
    <property type="entry name" value="Serralysin-like_metalloprot_C"/>
</dbReference>
<dbReference type="InterPro" id="IPR025282">
    <property type="entry name" value="DUF4214"/>
</dbReference>
<evidence type="ECO:0000259" key="3">
    <source>
        <dbReference type="Pfam" id="PF13946"/>
    </source>
</evidence>